<dbReference type="Proteomes" id="UP000177750">
    <property type="component" value="Unassembled WGS sequence"/>
</dbReference>
<gene>
    <name evidence="1" type="ORF">A3J36_02360</name>
</gene>
<organism evidence="1 2">
    <name type="scientific">Candidatus Uhrbacteria bacterium RIFCSPLOWO2_02_FULL_54_37</name>
    <dbReference type="NCBI Taxonomy" id="1802412"/>
    <lineage>
        <taxon>Bacteria</taxon>
        <taxon>Candidatus Uhriibacteriota</taxon>
    </lineage>
</organism>
<comment type="caution">
    <text evidence="1">The sequence shown here is derived from an EMBL/GenBank/DDBJ whole genome shotgun (WGS) entry which is preliminary data.</text>
</comment>
<accession>A0A1F7VI18</accession>
<evidence type="ECO:0000313" key="1">
    <source>
        <dbReference type="EMBL" id="OGL90126.1"/>
    </source>
</evidence>
<evidence type="ECO:0008006" key="3">
    <source>
        <dbReference type="Google" id="ProtNLM"/>
    </source>
</evidence>
<sequence length="84" mass="9813">MVQNNDIKLFIDPYGNTLNMWWGDPKDSAYSEEADESWDVIVMNKEGKPIGLEKIGFFPKELDPMKYLKSKMEYLLEAKEKLAH</sequence>
<proteinExistence type="predicted"/>
<dbReference type="AlphaFoldDB" id="A0A1F7VI18"/>
<dbReference type="EMBL" id="MGEU01000042">
    <property type="protein sequence ID" value="OGL90126.1"/>
    <property type="molecule type" value="Genomic_DNA"/>
</dbReference>
<protein>
    <recommendedName>
        <fullName evidence="3">DUF2283 domain-containing protein</fullName>
    </recommendedName>
</protein>
<name>A0A1F7VI18_9BACT</name>
<evidence type="ECO:0000313" key="2">
    <source>
        <dbReference type="Proteomes" id="UP000177750"/>
    </source>
</evidence>
<reference evidence="1 2" key="1">
    <citation type="journal article" date="2016" name="Nat. Commun.">
        <title>Thousands of microbial genomes shed light on interconnected biogeochemical processes in an aquifer system.</title>
        <authorList>
            <person name="Anantharaman K."/>
            <person name="Brown C.T."/>
            <person name="Hug L.A."/>
            <person name="Sharon I."/>
            <person name="Castelle C.J."/>
            <person name="Probst A.J."/>
            <person name="Thomas B.C."/>
            <person name="Singh A."/>
            <person name="Wilkins M.J."/>
            <person name="Karaoz U."/>
            <person name="Brodie E.L."/>
            <person name="Williams K.H."/>
            <person name="Hubbard S.S."/>
            <person name="Banfield J.F."/>
        </authorList>
    </citation>
    <scope>NUCLEOTIDE SEQUENCE [LARGE SCALE GENOMIC DNA]</scope>
</reference>